<dbReference type="EMBL" id="PQXL01000075">
    <property type="protein sequence ID" value="THV52561.1"/>
    <property type="molecule type" value="Genomic_DNA"/>
</dbReference>
<feature type="region of interest" description="Disordered" evidence="1">
    <location>
        <begin position="568"/>
        <end position="587"/>
    </location>
</feature>
<dbReference type="PROSITE" id="PS50076">
    <property type="entry name" value="DNAJ_2"/>
    <property type="match status" value="1"/>
</dbReference>
<gene>
    <name evidence="4" type="ORF">BGAL_0075g00070</name>
</gene>
<name>A0A4S8R617_9HELO</name>
<dbReference type="InterPro" id="IPR001623">
    <property type="entry name" value="DnaJ_domain"/>
</dbReference>
<feature type="domain" description="J" evidence="3">
    <location>
        <begin position="103"/>
        <end position="163"/>
    </location>
</feature>
<protein>
    <recommendedName>
        <fullName evidence="3">J domain-containing protein</fullName>
    </recommendedName>
</protein>
<keyword evidence="2" id="KW-0472">Membrane</keyword>
<keyword evidence="5" id="KW-1185">Reference proteome</keyword>
<feature type="compositionally biased region" description="Basic and acidic residues" evidence="1">
    <location>
        <begin position="391"/>
        <end position="409"/>
    </location>
</feature>
<feature type="region of interest" description="Disordered" evidence="1">
    <location>
        <begin position="1"/>
        <end position="30"/>
    </location>
</feature>
<evidence type="ECO:0000256" key="1">
    <source>
        <dbReference type="SAM" id="MobiDB-lite"/>
    </source>
</evidence>
<feature type="region of interest" description="Disordered" evidence="1">
    <location>
        <begin position="273"/>
        <end position="318"/>
    </location>
</feature>
<keyword evidence="2" id="KW-0812">Transmembrane</keyword>
<feature type="compositionally biased region" description="Polar residues" evidence="1">
    <location>
        <begin position="372"/>
        <end position="386"/>
    </location>
</feature>
<feature type="compositionally biased region" description="Pro residues" evidence="1">
    <location>
        <begin position="543"/>
        <end position="553"/>
    </location>
</feature>
<evidence type="ECO:0000256" key="2">
    <source>
        <dbReference type="SAM" id="Phobius"/>
    </source>
</evidence>
<evidence type="ECO:0000313" key="4">
    <source>
        <dbReference type="EMBL" id="THV52561.1"/>
    </source>
</evidence>
<feature type="region of interest" description="Disordered" evidence="1">
    <location>
        <begin position="472"/>
        <end position="491"/>
    </location>
</feature>
<accession>A0A4S8R617</accession>
<dbReference type="OrthoDB" id="3560151at2759"/>
<dbReference type="Proteomes" id="UP000308671">
    <property type="component" value="Unassembled WGS sequence"/>
</dbReference>
<evidence type="ECO:0000313" key="5">
    <source>
        <dbReference type="Proteomes" id="UP000308671"/>
    </source>
</evidence>
<sequence length="622" mass="69592">MAAQRRQRSHLPSPPVSPSQQTPRPLPLPTEMTRYKTWQTARSSSMNIASAPVPPLARRSATAPVIGVTSDKFTYCDRSSSPEPELVPKSVVKPEAAGRYTTSYYHILGLPESPDVTTEEIEEAFQKLVSSPSSHPSHSYENLEQIRKTLTSSIRRRTYDHGRRAHLLHQSQVKDRERFEKKRHDCDSTSKAQRTTAREIKAFTDDMRMKSLESELKMVKKEVAATFQRKVRNMGLSLSLDGLDEEEGVPWEEMDFGTRSSQIVGERMGLEFEFNGSGSEDDSGDQDGSEGIFSGGEEESKEPRRSEESEQIKRLEEFEELPVSAISGLFSKISSCELEKAAIALEMVCKDEEDKLDVKEKRPSASEEGVQIPQTDSSDIKTTSPPAETISKSEKATPEVKDADVHIPDIPKTIPKKISKSEPKRELVETKIATREIPETLEPAKSTTPTTPTTPPPPIDTDLPNILSIVELLYPSPPPTPEAKTKKKREKDFSKEIWEFDYNTESESECDFDSDPDPDSEFESDTEPPLEEPVILPASSAPSPSPSPPPSSSPSPKIYELPGSEIWELEYPNNNPHSHPSREQEKEEEHETIILFLQFIIVFALATAAWGWFGGGWVLNLF</sequence>
<dbReference type="AlphaFoldDB" id="A0A4S8R617"/>
<proteinExistence type="predicted"/>
<organism evidence="4 5">
    <name type="scientific">Botrytis galanthina</name>
    <dbReference type="NCBI Taxonomy" id="278940"/>
    <lineage>
        <taxon>Eukaryota</taxon>
        <taxon>Fungi</taxon>
        <taxon>Dikarya</taxon>
        <taxon>Ascomycota</taxon>
        <taxon>Pezizomycotina</taxon>
        <taxon>Leotiomycetes</taxon>
        <taxon>Helotiales</taxon>
        <taxon>Sclerotiniaceae</taxon>
        <taxon>Botrytis</taxon>
    </lineage>
</organism>
<reference evidence="4 5" key="1">
    <citation type="submission" date="2017-12" db="EMBL/GenBank/DDBJ databases">
        <title>Comparative genomics of Botrytis spp.</title>
        <authorList>
            <person name="Valero-Jimenez C.A."/>
            <person name="Tapia P."/>
            <person name="Veloso J."/>
            <person name="Silva-Moreno E."/>
            <person name="Staats M."/>
            <person name="Valdes J.H."/>
            <person name="Van Kan J.A.L."/>
        </authorList>
    </citation>
    <scope>NUCLEOTIDE SEQUENCE [LARGE SCALE GENOMIC DNA]</scope>
    <source>
        <strain evidence="4 5">MUCL435</strain>
    </source>
</reference>
<feature type="compositionally biased region" description="Basic and acidic residues" evidence="1">
    <location>
        <begin position="353"/>
        <end position="365"/>
    </location>
</feature>
<dbReference type="InterPro" id="IPR036869">
    <property type="entry name" value="J_dom_sf"/>
</dbReference>
<feature type="compositionally biased region" description="Basic and acidic residues" evidence="1">
    <location>
        <begin position="419"/>
        <end position="438"/>
    </location>
</feature>
<feature type="transmembrane region" description="Helical" evidence="2">
    <location>
        <begin position="592"/>
        <end position="613"/>
    </location>
</feature>
<comment type="caution">
    <text evidence="4">The sequence shown here is derived from an EMBL/GenBank/DDBJ whole genome shotgun (WGS) entry which is preliminary data.</text>
</comment>
<feature type="region of interest" description="Disordered" evidence="1">
    <location>
        <begin position="498"/>
        <end position="560"/>
    </location>
</feature>
<evidence type="ECO:0000259" key="3">
    <source>
        <dbReference type="PROSITE" id="PS50076"/>
    </source>
</evidence>
<feature type="region of interest" description="Disordered" evidence="1">
    <location>
        <begin position="353"/>
        <end position="466"/>
    </location>
</feature>
<keyword evidence="2" id="KW-1133">Transmembrane helix</keyword>
<feature type="compositionally biased region" description="Acidic residues" evidence="1">
    <location>
        <begin position="502"/>
        <end position="530"/>
    </location>
</feature>
<dbReference type="SUPFAM" id="SSF46565">
    <property type="entry name" value="Chaperone J-domain"/>
    <property type="match status" value="1"/>
</dbReference>
<feature type="compositionally biased region" description="Acidic residues" evidence="1">
    <location>
        <begin position="279"/>
        <end position="288"/>
    </location>
</feature>
<feature type="compositionally biased region" description="Basic and acidic residues" evidence="1">
    <location>
        <begin position="301"/>
        <end position="316"/>
    </location>
</feature>